<dbReference type="PROSITE" id="PS51722">
    <property type="entry name" value="G_TR_2"/>
    <property type="match status" value="1"/>
</dbReference>
<accession>A0ABY8PN38</accession>
<evidence type="ECO:0000256" key="8">
    <source>
        <dbReference type="RuleBase" id="RU000644"/>
    </source>
</evidence>
<comment type="similarity">
    <text evidence="1 7 8">Belongs to the TRAFAC class translation factor GTPase superfamily. Classic translation factor GTPase family. IF-2 subfamily.</text>
</comment>
<proteinExistence type="inferred from homology"/>
<evidence type="ECO:0000313" key="12">
    <source>
        <dbReference type="Proteomes" id="UP001232493"/>
    </source>
</evidence>
<organism evidence="11 12">
    <name type="scientific">Marinitoga aeolica</name>
    <dbReference type="NCBI Taxonomy" id="2809031"/>
    <lineage>
        <taxon>Bacteria</taxon>
        <taxon>Thermotogati</taxon>
        <taxon>Thermotogota</taxon>
        <taxon>Thermotogae</taxon>
        <taxon>Petrotogales</taxon>
        <taxon>Petrotogaceae</taxon>
        <taxon>Marinitoga</taxon>
    </lineage>
</organism>
<dbReference type="EMBL" id="CP069362">
    <property type="protein sequence ID" value="WGS64053.1"/>
    <property type="molecule type" value="Genomic_DNA"/>
</dbReference>
<dbReference type="NCBIfam" id="TIGR00231">
    <property type="entry name" value="small_GTP"/>
    <property type="match status" value="1"/>
</dbReference>
<evidence type="ECO:0000259" key="10">
    <source>
        <dbReference type="PROSITE" id="PS51722"/>
    </source>
</evidence>
<dbReference type="Gene3D" id="1.10.10.2480">
    <property type="match status" value="1"/>
</dbReference>
<protein>
    <recommendedName>
        <fullName evidence="2 7">Translation initiation factor IF-2</fullName>
    </recommendedName>
</protein>
<name>A0ABY8PN38_9BACT</name>
<feature type="domain" description="Tr-type G" evidence="10">
    <location>
        <begin position="213"/>
        <end position="381"/>
    </location>
</feature>
<dbReference type="Pfam" id="PF00009">
    <property type="entry name" value="GTP_EFTU"/>
    <property type="match status" value="1"/>
</dbReference>
<dbReference type="SUPFAM" id="SSF50447">
    <property type="entry name" value="Translation proteins"/>
    <property type="match status" value="2"/>
</dbReference>
<reference evidence="11 12" key="1">
    <citation type="submission" date="2021-02" db="EMBL/GenBank/DDBJ databases">
        <title>Characterization of Marinitoga sp. nov. str. BP5-C20A.</title>
        <authorList>
            <person name="Erauso G."/>
            <person name="Postec A."/>
        </authorList>
    </citation>
    <scope>NUCLEOTIDE SEQUENCE [LARGE SCALE GENOMIC DNA]</scope>
    <source>
        <strain evidence="11 12">BP5-C20A</strain>
    </source>
</reference>
<dbReference type="SUPFAM" id="SSF52540">
    <property type="entry name" value="P-loop containing nucleoside triphosphate hydrolases"/>
    <property type="match status" value="1"/>
</dbReference>
<keyword evidence="7" id="KW-0963">Cytoplasm</keyword>
<dbReference type="SUPFAM" id="SSF52156">
    <property type="entry name" value="Initiation factor IF2/eIF5b, domain 3"/>
    <property type="match status" value="1"/>
</dbReference>
<evidence type="ECO:0000256" key="7">
    <source>
        <dbReference type="HAMAP-Rule" id="MF_00100"/>
    </source>
</evidence>
<keyword evidence="5 7" id="KW-0648">Protein biosynthesis</keyword>
<evidence type="ECO:0000256" key="4">
    <source>
        <dbReference type="ARBA" id="ARBA00022741"/>
    </source>
</evidence>
<dbReference type="GO" id="GO:0003743">
    <property type="term" value="F:translation initiation factor activity"/>
    <property type="evidence" value="ECO:0007669"/>
    <property type="project" value="UniProtKB-KW"/>
</dbReference>
<dbReference type="Proteomes" id="UP001232493">
    <property type="component" value="Chromosome"/>
</dbReference>
<keyword evidence="4 7" id="KW-0547">Nucleotide-binding</keyword>
<sequence length="721" mass="81807">MSKTRVYQLAKEFGMHAKEFLEELKDLGYNLKSHMSSLEEEEVKTIKEYFEEKLNENKKEKVVEEKKELPKKEETKKEKKVEHKKSKKNEKKKHFEHKKENKINKEIKEEEEIKEIKITKSELKLDILANKLGKGQNDIIKAFFMKGKVLRPGQTLTEEQAEEIAMMFNALLEITEEVKEEKIEKGSEKNDPEEILKERWNKIYKENEDKLIERAPVVTIMGHVDHGKTTLLDNIRNTRVAEKEAGGITQSIGAYQVNYEGKKITFIDTPGHEAFTEMRARGAQATDIVVLIIAADDGVMPQTIEAYNHAKNANVPIIVAINKIDKPNANVDLTKQQMVAKLNLIPEDWGGDTITVPISAKAGQGIDELLEMILLVAEMQEIKCYPEGLARGVIIESKLDKFLGPVATTIVKDGKLKVGDYFVAGSTFGKVRRMIDPSGKNVKMAGPSDPVQILGFEEVPDMHSILYGVKTLHEAKEYVEKKKALEEKVVQKRHIRLEDALRMMKEDGEQKTLNIILKADTFGSLEALKNAIAKLENPEIELQVIHGGIGAITKSDVMLATASDAVILGFRVKADSSAVKYAEHENIQIKRYDIIFNLIDDLKKALQGMLEPEEKEEITGSGEVKQVFKIKKVGNIAGIQLKEGYVERDGGVRLYRQGKLVYDGKIESLRHYKDEVKRIDAPKECGIKILNFDDINEGDEMEFYKYIQVERTLEFGKKEEN</sequence>
<dbReference type="CDD" id="cd03702">
    <property type="entry name" value="IF2_mtIF2_II"/>
    <property type="match status" value="1"/>
</dbReference>
<dbReference type="InterPro" id="IPR027417">
    <property type="entry name" value="P-loop_NTPase"/>
</dbReference>
<evidence type="ECO:0000256" key="9">
    <source>
        <dbReference type="SAM" id="MobiDB-lite"/>
    </source>
</evidence>
<dbReference type="NCBIfam" id="TIGR00487">
    <property type="entry name" value="IF-2"/>
    <property type="match status" value="1"/>
</dbReference>
<dbReference type="InterPro" id="IPR009000">
    <property type="entry name" value="Transl_B-barrel_sf"/>
</dbReference>
<comment type="subcellular location">
    <subcellularLocation>
        <location evidence="7">Cytoplasm</location>
    </subcellularLocation>
</comment>
<gene>
    <name evidence="7" type="primary">infB</name>
    <name evidence="11" type="ORF">JRV97_06625</name>
</gene>
<dbReference type="CDD" id="cd01887">
    <property type="entry name" value="IF2_eIF5B"/>
    <property type="match status" value="1"/>
</dbReference>
<dbReference type="Pfam" id="PF22042">
    <property type="entry name" value="EF-G_D2"/>
    <property type="match status" value="1"/>
</dbReference>
<dbReference type="HAMAP" id="MF_00100_B">
    <property type="entry name" value="IF_2_B"/>
    <property type="match status" value="1"/>
</dbReference>
<keyword evidence="12" id="KW-1185">Reference proteome</keyword>
<evidence type="ECO:0000256" key="2">
    <source>
        <dbReference type="ARBA" id="ARBA00020675"/>
    </source>
</evidence>
<evidence type="ECO:0000256" key="1">
    <source>
        <dbReference type="ARBA" id="ARBA00007733"/>
    </source>
</evidence>
<comment type="function">
    <text evidence="7 8">One of the essential components for the initiation of protein synthesis. Protects formylmethionyl-tRNA from spontaneous hydrolysis and promotes its binding to the 30S ribosomal subunits. Also involved in the hydrolysis of GTP during the formation of the 70S ribosomal complex.</text>
</comment>
<dbReference type="InterPro" id="IPR044145">
    <property type="entry name" value="IF2_II"/>
</dbReference>
<keyword evidence="6 7" id="KW-0342">GTP-binding</keyword>
<feature type="compositionally biased region" description="Basic and acidic residues" evidence="9">
    <location>
        <begin position="59"/>
        <end position="81"/>
    </location>
</feature>
<evidence type="ECO:0000256" key="6">
    <source>
        <dbReference type="ARBA" id="ARBA00023134"/>
    </source>
</evidence>
<dbReference type="Gene3D" id="3.40.50.10050">
    <property type="entry name" value="Translation initiation factor IF- 2, domain 3"/>
    <property type="match status" value="1"/>
</dbReference>
<feature type="compositionally biased region" description="Basic residues" evidence="9">
    <location>
        <begin position="82"/>
        <end position="96"/>
    </location>
</feature>
<dbReference type="PANTHER" id="PTHR43381:SF5">
    <property type="entry name" value="TR-TYPE G DOMAIN-CONTAINING PROTEIN"/>
    <property type="match status" value="1"/>
</dbReference>
<dbReference type="InterPro" id="IPR053905">
    <property type="entry name" value="EF-G-like_DII"/>
</dbReference>
<dbReference type="Gene3D" id="2.40.30.10">
    <property type="entry name" value="Translation factors"/>
    <property type="match status" value="2"/>
</dbReference>
<evidence type="ECO:0000256" key="3">
    <source>
        <dbReference type="ARBA" id="ARBA00022540"/>
    </source>
</evidence>
<dbReference type="InterPro" id="IPR023115">
    <property type="entry name" value="TIF_IF2_dom3"/>
</dbReference>
<dbReference type="Pfam" id="PF04760">
    <property type="entry name" value="IF2_N"/>
    <property type="match status" value="2"/>
</dbReference>
<feature type="binding site" evidence="7">
    <location>
        <begin position="268"/>
        <end position="272"/>
    </location>
    <ligand>
        <name>GTP</name>
        <dbReference type="ChEBI" id="CHEBI:37565"/>
    </ligand>
</feature>
<evidence type="ECO:0000313" key="11">
    <source>
        <dbReference type="EMBL" id="WGS64053.1"/>
    </source>
</evidence>
<dbReference type="InterPro" id="IPR006847">
    <property type="entry name" value="IF2_N"/>
</dbReference>
<dbReference type="InterPro" id="IPR036925">
    <property type="entry name" value="TIF_IF2_dom3_sf"/>
</dbReference>
<dbReference type="Gene3D" id="3.40.50.300">
    <property type="entry name" value="P-loop containing nucleotide triphosphate hydrolases"/>
    <property type="match status" value="1"/>
</dbReference>
<dbReference type="InterPro" id="IPR015760">
    <property type="entry name" value="TIF_IF2"/>
</dbReference>
<dbReference type="CDD" id="cd03692">
    <property type="entry name" value="mtIF2_IVc"/>
    <property type="match status" value="1"/>
</dbReference>
<feature type="region of interest" description="Disordered" evidence="9">
    <location>
        <begin position="59"/>
        <end position="99"/>
    </location>
</feature>
<dbReference type="PANTHER" id="PTHR43381">
    <property type="entry name" value="TRANSLATION INITIATION FACTOR IF-2-RELATED"/>
    <property type="match status" value="1"/>
</dbReference>
<dbReference type="RefSeq" id="WP_280997382.1">
    <property type="nucleotide sequence ID" value="NZ_CP069362.1"/>
</dbReference>
<evidence type="ECO:0000256" key="5">
    <source>
        <dbReference type="ARBA" id="ARBA00022917"/>
    </source>
</evidence>
<dbReference type="InterPro" id="IPR000178">
    <property type="entry name" value="TF_IF2_bacterial-like"/>
</dbReference>
<dbReference type="InterPro" id="IPR000795">
    <property type="entry name" value="T_Tr_GTP-bd_dom"/>
</dbReference>
<dbReference type="InterPro" id="IPR005225">
    <property type="entry name" value="Small_GTP-bd"/>
</dbReference>
<feature type="binding site" evidence="7">
    <location>
        <begin position="322"/>
        <end position="325"/>
    </location>
    <ligand>
        <name>GTP</name>
        <dbReference type="ChEBI" id="CHEBI:37565"/>
    </ligand>
</feature>
<dbReference type="Pfam" id="PF11987">
    <property type="entry name" value="IF-2"/>
    <property type="match status" value="1"/>
</dbReference>
<feature type="binding site" evidence="7">
    <location>
        <begin position="222"/>
        <end position="229"/>
    </location>
    <ligand>
        <name>GTP</name>
        <dbReference type="ChEBI" id="CHEBI:37565"/>
    </ligand>
</feature>
<keyword evidence="3 7" id="KW-0396">Initiation factor</keyword>
<comment type="caution">
    <text evidence="7">Lacks conserved residue(s) required for the propagation of feature annotation.</text>
</comment>